<dbReference type="PANTHER" id="PTHR10695">
    <property type="entry name" value="DEPHOSPHO-COA KINASE-RELATED"/>
    <property type="match status" value="1"/>
</dbReference>
<dbReference type="NCBIfam" id="NF002879">
    <property type="entry name" value="PRK03333.1"/>
    <property type="match status" value="1"/>
</dbReference>
<dbReference type="GO" id="GO:0005737">
    <property type="term" value="C:cytoplasm"/>
    <property type="evidence" value="ECO:0007669"/>
    <property type="project" value="UniProtKB-SubCell"/>
</dbReference>
<dbReference type="CDD" id="cd02022">
    <property type="entry name" value="DPCK"/>
    <property type="match status" value="1"/>
</dbReference>
<gene>
    <name evidence="3" type="primary">coaE</name>
    <name evidence="5" type="ORF">FB389_0388</name>
</gene>
<dbReference type="NCBIfam" id="TIGR00152">
    <property type="entry name" value="dephospho-CoA kinase"/>
    <property type="match status" value="1"/>
</dbReference>
<dbReference type="EC" id="2.7.1.24" evidence="3 4"/>
<keyword evidence="3" id="KW-0173">Coenzyme A biosynthesis</keyword>
<keyword evidence="3" id="KW-0963">Cytoplasm</keyword>
<organism evidence="5 6">
    <name type="scientific">Rarobacter incanus</name>
    <dbReference type="NCBI Taxonomy" id="153494"/>
    <lineage>
        <taxon>Bacteria</taxon>
        <taxon>Bacillati</taxon>
        <taxon>Actinomycetota</taxon>
        <taxon>Actinomycetes</taxon>
        <taxon>Micrococcales</taxon>
        <taxon>Rarobacteraceae</taxon>
        <taxon>Rarobacter</taxon>
    </lineage>
</organism>
<evidence type="ECO:0000256" key="3">
    <source>
        <dbReference type="HAMAP-Rule" id="MF_00376"/>
    </source>
</evidence>
<comment type="pathway">
    <text evidence="3">Cofactor biosynthesis; coenzyme A biosynthesis; CoA from (R)-pantothenate: step 5/5.</text>
</comment>
<dbReference type="GO" id="GO:0004140">
    <property type="term" value="F:dephospho-CoA kinase activity"/>
    <property type="evidence" value="ECO:0007669"/>
    <property type="project" value="UniProtKB-UniRule"/>
</dbReference>
<sequence length="197" mass="21073">MRRIGLTGGIAAGKSTVSQRLLHLGATVIDHDKLAREVVAPGTPGLESITLRFGGDVLTNDGELDRPALAAIVFNDPDALTDLNAIVHPLVLDLAAQLESRAARAGAAVVVHDIPLLIETGQRADFDQLLVVCAPADLRISRLVEGRGLSLPEARRRIASQVDDEVREAAADVVFDGSGSVEHLQEQVDSWWRTLNL</sequence>
<dbReference type="UniPathway" id="UPA00241">
    <property type="reaction ID" value="UER00356"/>
</dbReference>
<feature type="binding site" evidence="3">
    <location>
        <begin position="11"/>
        <end position="16"/>
    </location>
    <ligand>
        <name>ATP</name>
        <dbReference type="ChEBI" id="CHEBI:30616"/>
    </ligand>
</feature>
<dbReference type="GO" id="GO:0005524">
    <property type="term" value="F:ATP binding"/>
    <property type="evidence" value="ECO:0007669"/>
    <property type="project" value="UniProtKB-UniRule"/>
</dbReference>
<dbReference type="InterPro" id="IPR027417">
    <property type="entry name" value="P-loop_NTPase"/>
</dbReference>
<dbReference type="InterPro" id="IPR001977">
    <property type="entry name" value="Depp_CoAkinase"/>
</dbReference>
<keyword evidence="1 3" id="KW-0547">Nucleotide-binding</keyword>
<dbReference type="Proteomes" id="UP000316181">
    <property type="component" value="Unassembled WGS sequence"/>
</dbReference>
<evidence type="ECO:0000313" key="6">
    <source>
        <dbReference type="Proteomes" id="UP000316181"/>
    </source>
</evidence>
<comment type="caution">
    <text evidence="5">The sequence shown here is derived from an EMBL/GenBank/DDBJ whole genome shotgun (WGS) entry which is preliminary data.</text>
</comment>
<comment type="subcellular location">
    <subcellularLocation>
        <location evidence="3">Cytoplasm</location>
    </subcellularLocation>
</comment>
<comment type="function">
    <text evidence="3">Catalyzes the phosphorylation of the 3'-hydroxyl group of dephosphocoenzyme A to form coenzyme A.</text>
</comment>
<evidence type="ECO:0000256" key="4">
    <source>
        <dbReference type="NCBIfam" id="TIGR00152"/>
    </source>
</evidence>
<dbReference type="GO" id="GO:0015937">
    <property type="term" value="P:coenzyme A biosynthetic process"/>
    <property type="evidence" value="ECO:0007669"/>
    <property type="project" value="UniProtKB-UniRule"/>
</dbReference>
<keyword evidence="2 3" id="KW-0067">ATP-binding</keyword>
<name>A0A542SMA2_9MICO</name>
<evidence type="ECO:0000313" key="5">
    <source>
        <dbReference type="EMBL" id="TQK75754.1"/>
    </source>
</evidence>
<dbReference type="PANTHER" id="PTHR10695:SF46">
    <property type="entry name" value="BIFUNCTIONAL COENZYME A SYNTHASE-RELATED"/>
    <property type="match status" value="1"/>
</dbReference>
<protein>
    <recommendedName>
        <fullName evidence="3 4">Dephospho-CoA kinase</fullName>
        <ecNumber evidence="3 4">2.7.1.24</ecNumber>
    </recommendedName>
    <alternativeName>
        <fullName evidence="3">Dephosphocoenzyme A kinase</fullName>
    </alternativeName>
</protein>
<dbReference type="Gene3D" id="3.40.50.300">
    <property type="entry name" value="P-loop containing nucleotide triphosphate hydrolases"/>
    <property type="match status" value="1"/>
</dbReference>
<comment type="similarity">
    <text evidence="3">Belongs to the CoaE family.</text>
</comment>
<dbReference type="Pfam" id="PF01121">
    <property type="entry name" value="CoaE"/>
    <property type="match status" value="1"/>
</dbReference>
<dbReference type="RefSeq" id="WP_142111116.1">
    <property type="nucleotide sequence ID" value="NZ_BAAATB010000008.1"/>
</dbReference>
<keyword evidence="6" id="KW-1185">Reference proteome</keyword>
<comment type="catalytic activity">
    <reaction evidence="3">
        <text>3'-dephospho-CoA + ATP = ADP + CoA + H(+)</text>
        <dbReference type="Rhea" id="RHEA:18245"/>
        <dbReference type="ChEBI" id="CHEBI:15378"/>
        <dbReference type="ChEBI" id="CHEBI:30616"/>
        <dbReference type="ChEBI" id="CHEBI:57287"/>
        <dbReference type="ChEBI" id="CHEBI:57328"/>
        <dbReference type="ChEBI" id="CHEBI:456216"/>
        <dbReference type="EC" id="2.7.1.24"/>
    </reaction>
</comment>
<evidence type="ECO:0000256" key="1">
    <source>
        <dbReference type="ARBA" id="ARBA00022741"/>
    </source>
</evidence>
<reference evidence="5 6" key="1">
    <citation type="submission" date="2019-06" db="EMBL/GenBank/DDBJ databases">
        <title>Sequencing the genomes of 1000 actinobacteria strains.</title>
        <authorList>
            <person name="Klenk H.-P."/>
        </authorList>
    </citation>
    <scope>NUCLEOTIDE SEQUENCE [LARGE SCALE GENOMIC DNA]</scope>
    <source>
        <strain evidence="5 6">DSM 10596</strain>
    </source>
</reference>
<keyword evidence="3" id="KW-0808">Transferase</keyword>
<accession>A0A542SMA2</accession>
<dbReference type="HAMAP" id="MF_00376">
    <property type="entry name" value="Dephospho_CoA_kinase"/>
    <property type="match status" value="1"/>
</dbReference>
<dbReference type="EMBL" id="VFNV01000001">
    <property type="protein sequence ID" value="TQK75754.1"/>
    <property type="molecule type" value="Genomic_DNA"/>
</dbReference>
<evidence type="ECO:0000256" key="2">
    <source>
        <dbReference type="ARBA" id="ARBA00022840"/>
    </source>
</evidence>
<dbReference type="AlphaFoldDB" id="A0A542SMA2"/>
<keyword evidence="3 5" id="KW-0418">Kinase</keyword>
<proteinExistence type="inferred from homology"/>
<dbReference type="OrthoDB" id="9812943at2"/>
<dbReference type="PROSITE" id="PS51219">
    <property type="entry name" value="DPCK"/>
    <property type="match status" value="1"/>
</dbReference>
<dbReference type="SUPFAM" id="SSF52540">
    <property type="entry name" value="P-loop containing nucleoside triphosphate hydrolases"/>
    <property type="match status" value="1"/>
</dbReference>